<keyword evidence="9" id="KW-0862">Zinc</keyword>
<dbReference type="InterPro" id="IPR041102">
    <property type="entry name" value="UvrA_inter"/>
</dbReference>
<evidence type="ECO:0000256" key="2">
    <source>
        <dbReference type="ARBA" id="ARBA00022490"/>
    </source>
</evidence>
<keyword evidence="5" id="KW-0547">Nucleotide-binding</keyword>
<evidence type="ECO:0000256" key="14">
    <source>
        <dbReference type="ARBA" id="ARBA00038000"/>
    </source>
</evidence>
<feature type="domain" description="ABC transporter" evidence="17">
    <location>
        <begin position="387"/>
        <end position="642"/>
    </location>
</feature>
<evidence type="ECO:0000256" key="15">
    <source>
        <dbReference type="ARBA" id="ARBA00039316"/>
    </source>
</evidence>
<dbReference type="Pfam" id="PF17755">
    <property type="entry name" value="UvrA_DNA-bind"/>
    <property type="match status" value="1"/>
</dbReference>
<keyword evidence="7" id="KW-0228">DNA excision</keyword>
<evidence type="ECO:0000256" key="3">
    <source>
        <dbReference type="ARBA" id="ARBA00022723"/>
    </source>
</evidence>
<evidence type="ECO:0000313" key="19">
    <source>
        <dbReference type="Proteomes" id="UP000661077"/>
    </source>
</evidence>
<dbReference type="InterPro" id="IPR003593">
    <property type="entry name" value="AAA+_ATPase"/>
</dbReference>
<reference evidence="18 19" key="1">
    <citation type="journal article" date="2021" name="Int. J. Syst. Evol. Microbiol.">
        <title>Steroidobacter gossypii sp. nov., isolated from soil of cotton cropping field.</title>
        <authorList>
            <person name="Huang R."/>
            <person name="Yang S."/>
            <person name="Zhen C."/>
            <person name="Liu W."/>
        </authorList>
    </citation>
    <scope>NUCLEOTIDE SEQUENCE [LARGE SCALE GENOMIC DNA]</scope>
    <source>
        <strain evidence="18 19">S1-65</strain>
    </source>
</reference>
<keyword evidence="19" id="KW-1185">Reference proteome</keyword>
<evidence type="ECO:0000256" key="13">
    <source>
        <dbReference type="ARBA" id="ARBA00023204"/>
    </source>
</evidence>
<dbReference type="InterPro" id="IPR041552">
    <property type="entry name" value="UvrA_DNA-bd"/>
</dbReference>
<evidence type="ECO:0000256" key="9">
    <source>
        <dbReference type="ARBA" id="ARBA00022833"/>
    </source>
</evidence>
<dbReference type="InterPro" id="IPR003439">
    <property type="entry name" value="ABC_transporter-like_ATP-bd"/>
</dbReference>
<organism evidence="18 19">
    <name type="scientific">Steroidobacter gossypii</name>
    <dbReference type="NCBI Taxonomy" id="2805490"/>
    <lineage>
        <taxon>Bacteria</taxon>
        <taxon>Pseudomonadati</taxon>
        <taxon>Pseudomonadota</taxon>
        <taxon>Gammaproteobacteria</taxon>
        <taxon>Steroidobacterales</taxon>
        <taxon>Steroidobacteraceae</taxon>
        <taxon>Steroidobacter</taxon>
    </lineage>
</organism>
<evidence type="ECO:0000256" key="16">
    <source>
        <dbReference type="ARBA" id="ARBA00042156"/>
    </source>
</evidence>
<dbReference type="PANTHER" id="PTHR43152">
    <property type="entry name" value="UVRABC SYSTEM PROTEIN A"/>
    <property type="match status" value="1"/>
</dbReference>
<gene>
    <name evidence="18" type="primary">uvrA</name>
    <name evidence="18" type="ORF">JM946_02170</name>
</gene>
<dbReference type="Gene3D" id="1.10.8.280">
    <property type="entry name" value="ABC transporter ATPase domain-like"/>
    <property type="match status" value="1"/>
</dbReference>
<comment type="similarity">
    <text evidence="14">Belongs to the ABC transporter superfamily. UvrA family.</text>
</comment>
<evidence type="ECO:0000256" key="5">
    <source>
        <dbReference type="ARBA" id="ARBA00022741"/>
    </source>
</evidence>
<dbReference type="InterPro" id="IPR013815">
    <property type="entry name" value="ATP_grasp_subdomain_1"/>
</dbReference>
<evidence type="ECO:0000313" key="18">
    <source>
        <dbReference type="EMBL" id="MBM0103526.1"/>
    </source>
</evidence>
<dbReference type="NCBIfam" id="TIGR00630">
    <property type="entry name" value="uvra"/>
    <property type="match status" value="2"/>
</dbReference>
<evidence type="ECO:0000256" key="11">
    <source>
        <dbReference type="ARBA" id="ARBA00022881"/>
    </source>
</evidence>
<keyword evidence="4" id="KW-0677">Repeat</keyword>
<dbReference type="Gene3D" id="3.30.190.20">
    <property type="match status" value="1"/>
</dbReference>
<dbReference type="Gene3D" id="3.30.1490.20">
    <property type="entry name" value="ATP-grasp fold, A domain"/>
    <property type="match status" value="1"/>
</dbReference>
<dbReference type="Proteomes" id="UP000661077">
    <property type="component" value="Unassembled WGS sequence"/>
</dbReference>
<dbReference type="InterPro" id="IPR027417">
    <property type="entry name" value="P-loop_NTPase"/>
</dbReference>
<evidence type="ECO:0000259" key="17">
    <source>
        <dbReference type="PROSITE" id="PS50893"/>
    </source>
</evidence>
<keyword evidence="3" id="KW-0479">Metal-binding</keyword>
<keyword evidence="6" id="KW-0227">DNA damage</keyword>
<dbReference type="InterPro" id="IPR017871">
    <property type="entry name" value="ABC_transporter-like_CS"/>
</dbReference>
<keyword evidence="12" id="KW-0238">DNA-binding</keyword>
<dbReference type="Gene3D" id="3.40.50.300">
    <property type="entry name" value="P-loop containing nucleotide triphosphate hydrolases"/>
    <property type="match status" value="5"/>
</dbReference>
<dbReference type="EMBL" id="JAEVLS010000001">
    <property type="protein sequence ID" value="MBM0103526.1"/>
    <property type="molecule type" value="Genomic_DNA"/>
</dbReference>
<keyword evidence="13" id="KW-0234">DNA repair</keyword>
<proteinExistence type="inferred from homology"/>
<dbReference type="SMART" id="SM00382">
    <property type="entry name" value="AAA"/>
    <property type="match status" value="3"/>
</dbReference>
<evidence type="ECO:0000256" key="4">
    <source>
        <dbReference type="ARBA" id="ARBA00022737"/>
    </source>
</evidence>
<evidence type="ECO:0000256" key="8">
    <source>
        <dbReference type="ARBA" id="ARBA00022771"/>
    </source>
</evidence>
<comment type="caution">
    <text evidence="18">The sequence shown here is derived from an EMBL/GenBank/DDBJ whole genome shotgun (WGS) entry which is preliminary data.</text>
</comment>
<evidence type="ECO:0000256" key="12">
    <source>
        <dbReference type="ARBA" id="ARBA00023125"/>
    </source>
</evidence>
<keyword evidence="8" id="KW-0863">Zinc-finger</keyword>
<dbReference type="Pfam" id="PF17760">
    <property type="entry name" value="UvrA_inter"/>
    <property type="match status" value="1"/>
</dbReference>
<dbReference type="RefSeq" id="WP_203165492.1">
    <property type="nucleotide sequence ID" value="NZ_JAEVLS010000001.1"/>
</dbReference>
<dbReference type="PANTHER" id="PTHR43152:SF3">
    <property type="entry name" value="UVRABC SYSTEM PROTEIN A"/>
    <property type="match status" value="1"/>
</dbReference>
<keyword evidence="10" id="KW-0067">ATP-binding</keyword>
<sequence>MSQSIVIRGARQNNLKNLHVELPTGELIVVTGVSGSGKSSLVFDTLYAEGQRRYVETFSPYARQFLDRMDRPQVERIDGIPPAIAIDQTNPVRTSRSTVGTMTELNDHLKLLFSRAAHVYCRQCAAPVKRDTAQTIYEELTERLKGSGRSDARVVVTFPVPVPANFAEAEVLSLLEKQGYTRLFQRLATSAAASAPAKRKGAKKKASKKGAEVAADHPASVCLEMIQDRFRFDNTERERVIEALESALRVGRGRVSVHVLEPNNGSTRTAEADNSPPATAASWRFSSDLHCADCDIHYREPTPSLFSFNSPLGACESCRGFGRIIGIDFGLIVPDESKTLKGGAIRPWQTESYRECQDDLIKYARKRDIPIDVPWRELTEHQRQWVLEGEGSWEDKLWYGVRRFFAWLETKSYKMHIRVLLSKYRAYTPCTACNGARLKTDALVWRLGTEADAAAVLPKGLRFKPSGVQWSDEQLAQLPGIGIHELMLLPIDRCKQFFDRLSLPAPLDEASDLVLREIRGRFGYLMDVGLGYLTLDRQSRTLSGGEVQRINLTTALGTSLVNTLFVLDEPSIGLHPRDMGRVIDVMRRLKAAGNSLVVVEHDPQVMQAADRLIDVGPGPGEKGGEIVFFGTPTELKNAKRSLTADYLLGRKQVAAASATTLPPSTANLTIKGARQHNLKGIDVSIPLHRLVCVTGVSGSGKSTLIQDVLYPALLKHFGKPTEAPGEHDSIQGAEHISAVVMVDQTSIGRTTRSNPASYVGAFDAIRKLFANEPLAKERDYTIGTFSFNSGNGRCPTCGGNGFEHVEMQFLSDVYLRCADCNGRRYRSEILEVTLNRGAGPGRSIADVLDMTVSEAVQFFAGEREVLATLRPLAEVGLDYLRLGQPVPTLSGGEAQRLKLAGHLAESATAMPDNAAPGKLFLFDEPTTGLHFDDIAKLLRAFRRLIAAGHSLLVIEHNLDVIAASDWLIDLGPEGGEAGGEVIAVGTPSEVMEAPGSHTGKALREVESGWKIAEQSTVVPLAASAAHRPRANVISIHGAREHNLKNVDVELPRDKFTVVTGVSGSGKSTLAFDIVFGEGQRRYLESLNAYARQFVQPSSRPDVDAIFGIPPTVAIEQRTSRGGRKSTVATLTEIYHFLRLLYVKLGTQYCPDCDVPIEPQSFESIFARICRDYKGKSVSLLAPLVVARKGFYTDLAAWAAKKGYEQLRVDGELLPTNAWPRLSRFQEHTIELPVATVQVSARNERELREALTTALDFGKGVVHLLDESVKAKKLPAVKKSSKGHAAAANAGLSIFSTRRACPSCAKSFTELDPRLFSFNSKHGWCEDCFGTGLQIRGFDEEQSGEEIWWNEWFEQEAEVCESCEGERLNPIARNVRFRDQSIAAVTAQSVGDMRKQFNSLKLKGRESEIARDVLTEINSRLAFLEDVGLGYLALDRSAPTLSGGEAQRIRLAAQLGSNLQGVCYILDEPTIGLHPRDNRILLDTLDKLAAKGNSLLVVEHDEETIRRADYVLDLGPGAGTRGGRVVAAGTARELERSPESVTGRLLAHPLQHPIGQRRAVTPRSPALVVKDATLHNLRKQTCKVPLDRLVVVTGVSGSGKSTMARDVLHDNLRAALGRRKGAKLEWRGCKEIAGWEQIDRILEVDQTPIGKTPRSCPATYIGFWDAIRKVFAETPEARMRGYTPSRFSFNTAGGRCEACEGQGMRKIEMSFLPDVRVMCDSCGGRRFNQDTLGVQYKGRSIGDVLMMSVDEAVDFFSAHPRIHHCLRLLQDVGLGYLTLGQQSPTLSGGEAQRIKLVTELSKVRESRMLRTPEPGEVVEKPPGTLYVLDEPTVGLHMADVEKLIRVLHRLVEAGNTVVVIEHDLDVIAEADWIIDLGPEGGAEGGQVVLQGPPEAVIEQAKRSHTARILREFLSERGRKEDAASDSERRRRA</sequence>
<dbReference type="PROSITE" id="PS50893">
    <property type="entry name" value="ABC_TRANSPORTER_2"/>
    <property type="match status" value="2"/>
</dbReference>
<dbReference type="SUPFAM" id="SSF52540">
    <property type="entry name" value="P-loop containing nucleoside triphosphate hydrolases"/>
    <property type="match status" value="4"/>
</dbReference>
<keyword evidence="2" id="KW-0963">Cytoplasm</keyword>
<evidence type="ECO:0000256" key="1">
    <source>
        <dbReference type="ARBA" id="ARBA00004496"/>
    </source>
</evidence>
<feature type="domain" description="ABC transporter" evidence="17">
    <location>
        <begin position="663"/>
        <end position="1003"/>
    </location>
</feature>
<evidence type="ECO:0000256" key="6">
    <source>
        <dbReference type="ARBA" id="ARBA00022763"/>
    </source>
</evidence>
<evidence type="ECO:0000256" key="10">
    <source>
        <dbReference type="ARBA" id="ARBA00022840"/>
    </source>
</evidence>
<comment type="subcellular location">
    <subcellularLocation>
        <location evidence="1">Cytoplasm</location>
    </subcellularLocation>
</comment>
<dbReference type="InterPro" id="IPR004602">
    <property type="entry name" value="UvrA"/>
</dbReference>
<accession>A0ABS1WRB9</accession>
<dbReference type="PROSITE" id="PS00211">
    <property type="entry name" value="ABC_TRANSPORTER_1"/>
    <property type="match status" value="2"/>
</dbReference>
<keyword evidence="11" id="KW-0267">Excision nuclease</keyword>
<dbReference type="Gene3D" id="1.20.1580.10">
    <property type="entry name" value="ABC transporter ATPase like domain"/>
    <property type="match status" value="3"/>
</dbReference>
<evidence type="ECO:0000256" key="7">
    <source>
        <dbReference type="ARBA" id="ARBA00022769"/>
    </source>
</evidence>
<protein>
    <recommendedName>
        <fullName evidence="15">UvrABC system protein A</fullName>
    </recommendedName>
    <alternativeName>
        <fullName evidence="16">Excinuclease ABC subunit A</fullName>
    </alternativeName>
</protein>
<name>A0ABS1WRB9_9GAMM</name>